<dbReference type="PIRSF" id="PIRSF031512">
    <property type="entry name" value="EpsL"/>
    <property type="match status" value="1"/>
</dbReference>
<dbReference type="EMBL" id="LKLN01000076">
    <property type="protein sequence ID" value="KSU03010.1"/>
    <property type="molecule type" value="Genomic_DNA"/>
</dbReference>
<dbReference type="Proteomes" id="UP000053058">
    <property type="component" value="Unassembled WGS sequence"/>
</dbReference>
<organism evidence="4 5">
    <name type="scientific">Lactococcus lactis subsp. lactis</name>
    <name type="common">Streptococcus lactis</name>
    <dbReference type="NCBI Taxonomy" id="1360"/>
    <lineage>
        <taxon>Bacteria</taxon>
        <taxon>Bacillati</taxon>
        <taxon>Bacillota</taxon>
        <taxon>Bacilli</taxon>
        <taxon>Lactobacillales</taxon>
        <taxon>Streptococcaceae</taxon>
        <taxon>Lactococcus</taxon>
    </lineage>
</organism>
<dbReference type="InterPro" id="IPR018711">
    <property type="entry name" value="NAGPA"/>
</dbReference>
<feature type="transmembrane region" description="Helical" evidence="2">
    <location>
        <begin position="12"/>
        <end position="31"/>
    </location>
</feature>
<dbReference type="Pfam" id="PF09992">
    <property type="entry name" value="NAGPA"/>
    <property type="match status" value="1"/>
</dbReference>
<dbReference type="RefSeq" id="WP_058220061.1">
    <property type="nucleotide sequence ID" value="NZ_LKLN01000076.1"/>
</dbReference>
<reference evidence="5" key="1">
    <citation type="submission" date="2015-10" db="EMBL/GenBank/DDBJ databases">
        <title>Draft Genome Sequences of 11 Lactococcus lactis subspecies cremoris strains.</title>
        <authorList>
            <person name="Wels M."/>
            <person name="Backus L."/>
            <person name="Boekhorst J."/>
            <person name="Dijkstra A."/>
            <person name="Beerthuizen M."/>
            <person name="Kelly W."/>
            <person name="Siezen R."/>
            <person name="Bachmann H."/>
            <person name="Van Hijum S."/>
        </authorList>
    </citation>
    <scope>NUCLEOTIDE SEQUENCE [LARGE SCALE GENOMIC DNA]</scope>
    <source>
        <strain evidence="5">KF282</strain>
    </source>
</reference>
<feature type="region of interest" description="Disordered" evidence="1">
    <location>
        <begin position="50"/>
        <end position="70"/>
    </location>
</feature>
<keyword evidence="2" id="KW-0472">Membrane</keyword>
<evidence type="ECO:0000256" key="2">
    <source>
        <dbReference type="SAM" id="Phobius"/>
    </source>
</evidence>
<name>A0A0V8CNY2_LACLL</name>
<feature type="domain" description="Phosphodiester glycosidase" evidence="3">
    <location>
        <begin position="143"/>
        <end position="302"/>
    </location>
</feature>
<evidence type="ECO:0000313" key="4">
    <source>
        <dbReference type="EMBL" id="KSU03010.1"/>
    </source>
</evidence>
<dbReference type="AlphaFoldDB" id="A0A0V8CNY2"/>
<keyword evidence="2" id="KW-1133">Transmembrane helix</keyword>
<comment type="caution">
    <text evidence="4">The sequence shown here is derived from an EMBL/GenBank/DDBJ whole genome shotgun (WGS) entry which is preliminary data.</text>
</comment>
<evidence type="ECO:0000259" key="3">
    <source>
        <dbReference type="Pfam" id="PF09992"/>
    </source>
</evidence>
<dbReference type="PATRIC" id="fig|1360.105.peg.290"/>
<proteinExistence type="predicted"/>
<accession>A0A0V8CNY2</accession>
<sequence>MIKKSVAKKIVIMSLIFILLIALIGFGKYFYDKATDISFVNTNTTGQLVKRTSEPNGYSSQQSTTKSSKEISRAVAPVENTGNASWLQIVSQGTGEKFTNLSSGDFKIYKAHSPQILKTATSADSPVVSISEVISKYPNSLIMNASGFNMTTGKITGFQINNGKLFKDWNSDKRATNAFVFNKNGSSDIYNSTTPASEILKKGAEMSFSFGSILIKDGKSLPSDGTVNWEIHSFIGNDKDNNIYLIISDTSTGYQSIMEKFQELHLENVQVMDGGGSSQMSLNGQIIYPSQDSRSVNDYIVLR</sequence>
<dbReference type="InterPro" id="IPR014565">
    <property type="entry name" value="EpsL_firmicutes"/>
</dbReference>
<protein>
    <submittedName>
        <fullName evidence="4">Exopolysaccharide biosynthesis protein</fullName>
    </submittedName>
</protein>
<evidence type="ECO:0000313" key="5">
    <source>
        <dbReference type="Proteomes" id="UP000053058"/>
    </source>
</evidence>
<evidence type="ECO:0000256" key="1">
    <source>
        <dbReference type="SAM" id="MobiDB-lite"/>
    </source>
</evidence>
<gene>
    <name evidence="4" type="ORF">KF282_2214</name>
</gene>
<keyword evidence="2" id="KW-0812">Transmembrane</keyword>